<proteinExistence type="inferred from homology"/>
<keyword evidence="9" id="KW-1185">Reference proteome</keyword>
<evidence type="ECO:0000256" key="7">
    <source>
        <dbReference type="RuleBase" id="RU003879"/>
    </source>
</evidence>
<dbReference type="EMBL" id="JBHUOX010000001">
    <property type="protein sequence ID" value="MFD2998942.1"/>
    <property type="molecule type" value="Genomic_DNA"/>
</dbReference>
<dbReference type="PANTHER" id="PTHR30558">
    <property type="entry name" value="EXBD MEMBRANE COMPONENT OF PMF-DRIVEN MACROMOLECULE IMPORT SYSTEM"/>
    <property type="match status" value="1"/>
</dbReference>
<name>A0ABW6BPW5_9BACT</name>
<evidence type="ECO:0000256" key="1">
    <source>
        <dbReference type="ARBA" id="ARBA00004162"/>
    </source>
</evidence>
<gene>
    <name evidence="8" type="ORF">ACFS7Z_01105</name>
</gene>
<comment type="caution">
    <text evidence="8">The sequence shown here is derived from an EMBL/GenBank/DDBJ whole genome shotgun (WGS) entry which is preliminary data.</text>
</comment>
<keyword evidence="4 7" id="KW-0812">Transmembrane</keyword>
<evidence type="ECO:0000256" key="4">
    <source>
        <dbReference type="ARBA" id="ARBA00022692"/>
    </source>
</evidence>
<sequence>MNIRSKNRINAEFSMSSMTDIIFLLLIFFMLTSNFVTPSGLPVSLPSSKTSDIVMQKISVTITEDLKYYLNEKPVSLEEIEPQLTALLQGTEEGAVVLHVDKSVPVEHLVKVAGIAKNLNASVTLATVPSE</sequence>
<evidence type="ECO:0000256" key="3">
    <source>
        <dbReference type="ARBA" id="ARBA00022475"/>
    </source>
</evidence>
<evidence type="ECO:0000313" key="9">
    <source>
        <dbReference type="Proteomes" id="UP001597641"/>
    </source>
</evidence>
<comment type="similarity">
    <text evidence="2 7">Belongs to the ExbD/TolR family.</text>
</comment>
<evidence type="ECO:0000313" key="8">
    <source>
        <dbReference type="EMBL" id="MFD2998942.1"/>
    </source>
</evidence>
<evidence type="ECO:0000256" key="5">
    <source>
        <dbReference type="ARBA" id="ARBA00022989"/>
    </source>
</evidence>
<keyword evidence="6" id="KW-0472">Membrane</keyword>
<accession>A0ABW6BPW5</accession>
<protein>
    <submittedName>
        <fullName evidence="8">ExbD/TolR family protein</fullName>
    </submittedName>
</protein>
<organism evidence="8 9">
    <name type="scientific">Pontibacter toksunensis</name>
    <dbReference type="NCBI Taxonomy" id="1332631"/>
    <lineage>
        <taxon>Bacteria</taxon>
        <taxon>Pseudomonadati</taxon>
        <taxon>Bacteroidota</taxon>
        <taxon>Cytophagia</taxon>
        <taxon>Cytophagales</taxon>
        <taxon>Hymenobacteraceae</taxon>
        <taxon>Pontibacter</taxon>
    </lineage>
</organism>
<dbReference type="RefSeq" id="WP_377479580.1">
    <property type="nucleotide sequence ID" value="NZ_JBHUOX010000001.1"/>
</dbReference>
<keyword evidence="3" id="KW-1003">Cell membrane</keyword>
<dbReference type="InterPro" id="IPR003400">
    <property type="entry name" value="ExbD"/>
</dbReference>
<dbReference type="Proteomes" id="UP001597641">
    <property type="component" value="Unassembled WGS sequence"/>
</dbReference>
<comment type="subcellular location">
    <subcellularLocation>
        <location evidence="1">Cell membrane</location>
        <topology evidence="1">Single-pass membrane protein</topology>
    </subcellularLocation>
    <subcellularLocation>
        <location evidence="7">Cell membrane</location>
        <topology evidence="7">Single-pass type II membrane protein</topology>
    </subcellularLocation>
</comment>
<evidence type="ECO:0000256" key="6">
    <source>
        <dbReference type="ARBA" id="ARBA00023136"/>
    </source>
</evidence>
<keyword evidence="7" id="KW-0813">Transport</keyword>
<dbReference type="Gene3D" id="3.30.420.270">
    <property type="match status" value="1"/>
</dbReference>
<reference evidence="9" key="1">
    <citation type="journal article" date="2019" name="Int. J. Syst. Evol. Microbiol.">
        <title>The Global Catalogue of Microorganisms (GCM) 10K type strain sequencing project: providing services to taxonomists for standard genome sequencing and annotation.</title>
        <authorList>
            <consortium name="The Broad Institute Genomics Platform"/>
            <consortium name="The Broad Institute Genome Sequencing Center for Infectious Disease"/>
            <person name="Wu L."/>
            <person name="Ma J."/>
        </authorList>
    </citation>
    <scope>NUCLEOTIDE SEQUENCE [LARGE SCALE GENOMIC DNA]</scope>
    <source>
        <strain evidence="9">KCTC 23984</strain>
    </source>
</reference>
<dbReference type="Pfam" id="PF02472">
    <property type="entry name" value="ExbD"/>
    <property type="match status" value="1"/>
</dbReference>
<evidence type="ECO:0000256" key="2">
    <source>
        <dbReference type="ARBA" id="ARBA00005811"/>
    </source>
</evidence>
<keyword evidence="7" id="KW-0653">Protein transport</keyword>
<keyword evidence="5" id="KW-1133">Transmembrane helix</keyword>